<dbReference type="InterPro" id="IPR038396">
    <property type="entry name" value="SpoIIAA-like_sf"/>
</dbReference>
<evidence type="ECO:0000313" key="2">
    <source>
        <dbReference type="Proteomes" id="UP001171916"/>
    </source>
</evidence>
<name>A0ABT7YGL8_9BACT</name>
<organism evidence="1 2">
    <name type="scientific">Algoriphagus sediminis</name>
    <dbReference type="NCBI Taxonomy" id="3057113"/>
    <lineage>
        <taxon>Bacteria</taxon>
        <taxon>Pseudomonadati</taxon>
        <taxon>Bacteroidota</taxon>
        <taxon>Cytophagia</taxon>
        <taxon>Cytophagales</taxon>
        <taxon>Cyclobacteriaceae</taxon>
        <taxon>Algoriphagus</taxon>
    </lineage>
</organism>
<sequence length="119" mass="13354">MKVEFFREKGIIQYTIDGKVEEGALIELLSIQKTLPREGNFSILAVVPNFSGYQSLNAILLAIQADLGWIGRAKKYALVSDLGALKTFISVLGKLVPSMKVRVYSFAQEDESRKWLEED</sequence>
<dbReference type="InterPro" id="IPR036513">
    <property type="entry name" value="STAS_dom_sf"/>
</dbReference>
<keyword evidence="2" id="KW-1185">Reference proteome</keyword>
<dbReference type="Pfam" id="PF11964">
    <property type="entry name" value="SpoIIAA-like"/>
    <property type="match status" value="1"/>
</dbReference>
<dbReference type="RefSeq" id="WP_290002267.1">
    <property type="nucleotide sequence ID" value="NZ_JAUEPH010000007.1"/>
</dbReference>
<dbReference type="EMBL" id="JAUEPH010000007">
    <property type="protein sequence ID" value="MDN3205616.1"/>
    <property type="molecule type" value="Genomic_DNA"/>
</dbReference>
<comment type="caution">
    <text evidence="1">The sequence shown here is derived from an EMBL/GenBank/DDBJ whole genome shotgun (WGS) entry which is preliminary data.</text>
</comment>
<reference evidence="1" key="1">
    <citation type="submission" date="2023-06" db="EMBL/GenBank/DDBJ databases">
        <title>Robiginitalea aurantiacus sp. nov. and Algoriphagus sediminis sp. nov., isolated from coastal sediment.</title>
        <authorList>
            <person name="Zhou Z.Y."/>
            <person name="An J."/>
            <person name="Jia Y.W."/>
            <person name="Du Z.J."/>
        </authorList>
    </citation>
    <scope>NUCLEOTIDE SEQUENCE</scope>
    <source>
        <strain evidence="1">C2-7</strain>
    </source>
</reference>
<protein>
    <submittedName>
        <fullName evidence="1">STAS/SEC14 domain-containing protein</fullName>
    </submittedName>
</protein>
<dbReference type="InterPro" id="IPR021866">
    <property type="entry name" value="SpoIIAA-like"/>
</dbReference>
<gene>
    <name evidence="1" type="ORF">QVH07_15750</name>
</gene>
<dbReference type="Proteomes" id="UP001171916">
    <property type="component" value="Unassembled WGS sequence"/>
</dbReference>
<dbReference type="Gene3D" id="3.40.50.10600">
    <property type="entry name" value="SpoIIaa-like domains"/>
    <property type="match status" value="1"/>
</dbReference>
<dbReference type="SUPFAM" id="SSF52091">
    <property type="entry name" value="SpoIIaa-like"/>
    <property type="match status" value="1"/>
</dbReference>
<accession>A0ABT7YGL8</accession>
<proteinExistence type="predicted"/>
<evidence type="ECO:0000313" key="1">
    <source>
        <dbReference type="EMBL" id="MDN3205616.1"/>
    </source>
</evidence>